<dbReference type="PROSITE" id="PS50109">
    <property type="entry name" value="HIS_KIN"/>
    <property type="match status" value="1"/>
</dbReference>
<dbReference type="PRINTS" id="PR00344">
    <property type="entry name" value="BCTRLSENSOR"/>
</dbReference>
<accession>A0ABN7RFR3</accession>
<comment type="catalytic activity">
    <reaction evidence="1">
        <text>ATP + protein L-histidine = ADP + protein N-phospho-L-histidine.</text>
        <dbReference type="EC" id="2.7.13.3"/>
    </reaction>
</comment>
<feature type="domain" description="Response regulatory" evidence="8">
    <location>
        <begin position="466"/>
        <end position="580"/>
    </location>
</feature>
<dbReference type="Gene3D" id="1.10.287.130">
    <property type="match status" value="1"/>
</dbReference>
<keyword evidence="9" id="KW-0418">Kinase</keyword>
<dbReference type="CDD" id="cd17546">
    <property type="entry name" value="REC_hyHK_CKI1_RcsC-like"/>
    <property type="match status" value="1"/>
</dbReference>
<feature type="transmembrane region" description="Helical" evidence="6">
    <location>
        <begin position="85"/>
        <end position="105"/>
    </location>
</feature>
<dbReference type="SUPFAM" id="SSF55874">
    <property type="entry name" value="ATPase domain of HSP90 chaperone/DNA topoisomerase II/histidine kinase"/>
    <property type="match status" value="1"/>
</dbReference>
<dbReference type="PANTHER" id="PTHR45339:SF1">
    <property type="entry name" value="HYBRID SIGNAL TRANSDUCTION HISTIDINE KINASE J"/>
    <property type="match status" value="1"/>
</dbReference>
<dbReference type="EC" id="2.7.13.3" evidence="2"/>
<evidence type="ECO:0000256" key="1">
    <source>
        <dbReference type="ARBA" id="ARBA00000085"/>
    </source>
</evidence>
<dbReference type="InterPro" id="IPR036097">
    <property type="entry name" value="HisK_dim/P_sf"/>
</dbReference>
<dbReference type="PANTHER" id="PTHR45339">
    <property type="entry name" value="HYBRID SIGNAL TRANSDUCTION HISTIDINE KINASE J"/>
    <property type="match status" value="1"/>
</dbReference>
<organism evidence="9 10">
    <name type="scientific">Dyadobacter linearis</name>
    <dbReference type="NCBI Taxonomy" id="2823330"/>
    <lineage>
        <taxon>Bacteria</taxon>
        <taxon>Pseudomonadati</taxon>
        <taxon>Bacteroidota</taxon>
        <taxon>Cytophagia</taxon>
        <taxon>Cytophagales</taxon>
        <taxon>Spirosomataceae</taxon>
        <taxon>Dyadobacter</taxon>
    </lineage>
</organism>
<keyword evidence="4" id="KW-0902">Two-component regulatory system</keyword>
<feature type="transmembrane region" description="Helical" evidence="6">
    <location>
        <begin position="24"/>
        <end position="45"/>
    </location>
</feature>
<evidence type="ECO:0000256" key="4">
    <source>
        <dbReference type="ARBA" id="ARBA00023012"/>
    </source>
</evidence>
<dbReference type="PROSITE" id="PS50110">
    <property type="entry name" value="RESPONSE_REGULATORY"/>
    <property type="match status" value="1"/>
</dbReference>
<dbReference type="Proteomes" id="UP000679725">
    <property type="component" value="Unassembled WGS sequence"/>
</dbReference>
<dbReference type="Pfam" id="PF00512">
    <property type="entry name" value="HisKA"/>
    <property type="match status" value="1"/>
</dbReference>
<feature type="modified residue" description="4-aspartylphosphate" evidence="5">
    <location>
        <position position="515"/>
    </location>
</feature>
<dbReference type="SMART" id="SM00448">
    <property type="entry name" value="REC"/>
    <property type="match status" value="1"/>
</dbReference>
<dbReference type="SUPFAM" id="SSF47384">
    <property type="entry name" value="Homodimeric domain of signal transducing histidine kinase"/>
    <property type="match status" value="1"/>
</dbReference>
<feature type="transmembrane region" description="Helical" evidence="6">
    <location>
        <begin position="132"/>
        <end position="149"/>
    </location>
</feature>
<keyword evidence="6" id="KW-1133">Transmembrane helix</keyword>
<keyword evidence="10" id="KW-1185">Reference proteome</keyword>
<dbReference type="RefSeq" id="WP_215235038.1">
    <property type="nucleotide sequence ID" value="NZ_CAJRAU010000005.1"/>
</dbReference>
<dbReference type="SMART" id="SM00388">
    <property type="entry name" value="HisKA"/>
    <property type="match status" value="1"/>
</dbReference>
<keyword evidence="3 5" id="KW-0597">Phosphoprotein</keyword>
<reference evidence="9 10" key="1">
    <citation type="submission" date="2021-04" db="EMBL/GenBank/DDBJ databases">
        <authorList>
            <person name="Rodrigo-Torres L."/>
            <person name="Arahal R. D."/>
            <person name="Lucena T."/>
        </authorList>
    </citation>
    <scope>NUCLEOTIDE SEQUENCE [LARGE SCALE GENOMIC DNA]</scope>
    <source>
        <strain evidence="9 10">CECT 9623</strain>
    </source>
</reference>
<dbReference type="Gene3D" id="3.40.50.2300">
    <property type="match status" value="1"/>
</dbReference>
<comment type="caution">
    <text evidence="9">The sequence shown here is derived from an EMBL/GenBank/DDBJ whole genome shotgun (WGS) entry which is preliminary data.</text>
</comment>
<evidence type="ECO:0000313" key="9">
    <source>
        <dbReference type="EMBL" id="CAG5071750.1"/>
    </source>
</evidence>
<dbReference type="SUPFAM" id="SSF52172">
    <property type="entry name" value="CheY-like"/>
    <property type="match status" value="1"/>
</dbReference>
<dbReference type="Pfam" id="PF02518">
    <property type="entry name" value="HATPase_c"/>
    <property type="match status" value="1"/>
</dbReference>
<evidence type="ECO:0000256" key="3">
    <source>
        <dbReference type="ARBA" id="ARBA00022553"/>
    </source>
</evidence>
<evidence type="ECO:0000259" key="8">
    <source>
        <dbReference type="PROSITE" id="PS50110"/>
    </source>
</evidence>
<dbReference type="InterPro" id="IPR036890">
    <property type="entry name" value="HATPase_C_sf"/>
</dbReference>
<dbReference type="InterPro" id="IPR001789">
    <property type="entry name" value="Sig_transdc_resp-reg_receiver"/>
</dbReference>
<dbReference type="InterPro" id="IPR011006">
    <property type="entry name" value="CheY-like_superfamily"/>
</dbReference>
<feature type="transmembrane region" description="Helical" evidence="6">
    <location>
        <begin position="51"/>
        <end position="73"/>
    </location>
</feature>
<keyword evidence="6" id="KW-0472">Membrane</keyword>
<feature type="domain" description="Histidine kinase" evidence="7">
    <location>
        <begin position="221"/>
        <end position="442"/>
    </location>
</feature>
<dbReference type="GO" id="GO:0004673">
    <property type="term" value="F:protein histidine kinase activity"/>
    <property type="evidence" value="ECO:0007669"/>
    <property type="project" value="UniProtKB-EC"/>
</dbReference>
<keyword evidence="9" id="KW-0808">Transferase</keyword>
<evidence type="ECO:0000256" key="5">
    <source>
        <dbReference type="PROSITE-ProRule" id="PRU00169"/>
    </source>
</evidence>
<dbReference type="InterPro" id="IPR003594">
    <property type="entry name" value="HATPase_dom"/>
</dbReference>
<evidence type="ECO:0000259" key="7">
    <source>
        <dbReference type="PROSITE" id="PS50109"/>
    </source>
</evidence>
<dbReference type="Pfam" id="PF00072">
    <property type="entry name" value="Response_reg"/>
    <property type="match status" value="1"/>
</dbReference>
<dbReference type="InterPro" id="IPR004358">
    <property type="entry name" value="Sig_transdc_His_kin-like_C"/>
</dbReference>
<evidence type="ECO:0000313" key="10">
    <source>
        <dbReference type="Proteomes" id="UP000679725"/>
    </source>
</evidence>
<sequence>MNSANYTGNFNELWKSESEIKSRWSNLTFCFAYLIGYPATAFLYYLRNDPAFPLILRAELVFSAIGLIFLFLHFRGKITAQRASLFVYLTLLPVHAYILACVPHTTYDRASFNMTLGLIFSFVVLRWPGKDAFIVTMLVVLLFPSALYLGHPSYFYQFMGQGGLFFFLGQMLFPFVMYFTDKRNKRDFYYRYSLAEQNEKLEKQKQIAESATLAKSEFLSTMSHEIRTPLNGIVGIVHLLQENESRSEDEKELIETLKFSSTHLMAVVNDILDFNKINSNHVKLHPAVFDLEELLRNLYNSFLPRAREKNLELHFEHPEQLPLIHADQVRLSQVITNLVHNAVKFTDEGFVKVSVTEAGRTENEIRLEFSVADSGIGISEELQSHVFEIFTQVRSLVKRQDGGTGLGLAISRELVRLFGGELRLKSEIGKGSVFSFQLELPYSLPAILPQKNTVKGSVPTISSSARILLVDDNATNLMLATRLLERKSIPFDIASDGKQALDLYLSTRYNLIFMDLRMPVMDGFEATRLIREKDANIPIVALTASAFEDERERALASGFSNYLIKPFLPDDFYKIVYAEIEIDN</sequence>
<gene>
    <name evidence="9" type="primary">rcsC_23</name>
    <name evidence="9" type="ORF">DYBT9623_03741</name>
</gene>
<dbReference type="SMART" id="SM00387">
    <property type="entry name" value="HATPase_c"/>
    <property type="match status" value="1"/>
</dbReference>
<name>A0ABN7RFR3_9BACT</name>
<proteinExistence type="predicted"/>
<feature type="transmembrane region" description="Helical" evidence="6">
    <location>
        <begin position="155"/>
        <end position="179"/>
    </location>
</feature>
<dbReference type="CDD" id="cd16922">
    <property type="entry name" value="HATPase_EvgS-ArcB-TorS-like"/>
    <property type="match status" value="1"/>
</dbReference>
<evidence type="ECO:0000256" key="6">
    <source>
        <dbReference type="SAM" id="Phobius"/>
    </source>
</evidence>
<dbReference type="EMBL" id="CAJRAU010000005">
    <property type="protein sequence ID" value="CAG5071750.1"/>
    <property type="molecule type" value="Genomic_DNA"/>
</dbReference>
<keyword evidence="6" id="KW-0812">Transmembrane</keyword>
<dbReference type="CDD" id="cd00082">
    <property type="entry name" value="HisKA"/>
    <property type="match status" value="1"/>
</dbReference>
<protein>
    <recommendedName>
        <fullName evidence="2">histidine kinase</fullName>
        <ecNumber evidence="2">2.7.13.3</ecNumber>
    </recommendedName>
</protein>
<dbReference type="InterPro" id="IPR003661">
    <property type="entry name" value="HisK_dim/P_dom"/>
</dbReference>
<evidence type="ECO:0000256" key="2">
    <source>
        <dbReference type="ARBA" id="ARBA00012438"/>
    </source>
</evidence>
<dbReference type="InterPro" id="IPR005467">
    <property type="entry name" value="His_kinase_dom"/>
</dbReference>
<dbReference type="Gene3D" id="3.30.565.10">
    <property type="entry name" value="Histidine kinase-like ATPase, C-terminal domain"/>
    <property type="match status" value="1"/>
</dbReference>